<dbReference type="GO" id="GO:0043066">
    <property type="term" value="P:negative regulation of apoptotic process"/>
    <property type="evidence" value="ECO:0007669"/>
    <property type="project" value="TreeGrafter"/>
</dbReference>
<dbReference type="GO" id="GO:0045121">
    <property type="term" value="C:membrane raft"/>
    <property type="evidence" value="ECO:0007669"/>
    <property type="project" value="UniProtKB-SubCell"/>
</dbReference>
<dbReference type="PROSITE" id="PS00652">
    <property type="entry name" value="TNFR_NGFR_1"/>
    <property type="match status" value="1"/>
</dbReference>
<feature type="disulfide bond" evidence="16">
    <location>
        <begin position="133"/>
        <end position="151"/>
    </location>
</feature>
<feature type="disulfide bond" evidence="16">
    <location>
        <begin position="130"/>
        <end position="143"/>
    </location>
</feature>
<feature type="transmembrane region" description="Helical" evidence="17">
    <location>
        <begin position="155"/>
        <end position="177"/>
    </location>
</feature>
<dbReference type="SUPFAM" id="SSF57586">
    <property type="entry name" value="TNF receptor-like"/>
    <property type="match status" value="2"/>
</dbReference>
<evidence type="ECO:0000256" key="14">
    <source>
        <dbReference type="ARBA" id="ARBA00032338"/>
    </source>
</evidence>
<feature type="repeat" description="TNFR-Cys" evidence="16">
    <location>
        <begin position="110"/>
        <end position="151"/>
    </location>
</feature>
<dbReference type="GO" id="GO:0097192">
    <property type="term" value="P:extrinsic apoptotic signaling pathway in absence of ligand"/>
    <property type="evidence" value="ECO:0007669"/>
    <property type="project" value="TreeGrafter"/>
</dbReference>
<dbReference type="GO" id="GO:0097049">
    <property type="term" value="P:motor neuron apoptotic process"/>
    <property type="evidence" value="ECO:0007669"/>
    <property type="project" value="TreeGrafter"/>
</dbReference>
<keyword evidence="10 16" id="KW-1015">Disulfide bond</keyword>
<evidence type="ECO:0000256" key="17">
    <source>
        <dbReference type="SAM" id="Phobius"/>
    </source>
</evidence>
<keyword evidence="8" id="KW-0112">Calmodulin-binding</keyword>
<evidence type="ECO:0000256" key="8">
    <source>
        <dbReference type="ARBA" id="ARBA00022860"/>
    </source>
</evidence>
<evidence type="ECO:0000256" key="2">
    <source>
        <dbReference type="ARBA" id="ARBA00004285"/>
    </source>
</evidence>
<evidence type="ECO:0000256" key="6">
    <source>
        <dbReference type="ARBA" id="ARBA00022729"/>
    </source>
</evidence>
<evidence type="ECO:0000259" key="19">
    <source>
        <dbReference type="PROSITE" id="PS50017"/>
    </source>
</evidence>
<keyword evidence="11" id="KW-0325">Glycoprotein</keyword>
<dbReference type="InterPro" id="IPR001368">
    <property type="entry name" value="TNFR/NGFR_Cys_rich_reg"/>
</dbReference>
<evidence type="ECO:0000256" key="16">
    <source>
        <dbReference type="PROSITE-ProRule" id="PRU00206"/>
    </source>
</evidence>
<evidence type="ECO:0000256" key="10">
    <source>
        <dbReference type="ARBA" id="ARBA00023157"/>
    </source>
</evidence>
<keyword evidence="17" id="KW-0472">Membrane</keyword>
<dbReference type="AlphaFoldDB" id="A0A6J2WG83"/>
<dbReference type="GeneID" id="115823438"/>
<proteinExistence type="predicted"/>
<comment type="subcellular location">
    <subcellularLocation>
        <location evidence="1">Cell membrane</location>
        <topology evidence="1">Single-pass type I membrane protein</topology>
    </subcellularLocation>
    <subcellularLocation>
        <location evidence="2">Membrane raft</location>
    </subcellularLocation>
</comment>
<keyword evidence="5" id="KW-0053">Apoptosis</keyword>
<dbReference type="SUPFAM" id="SSF47986">
    <property type="entry name" value="DEATH domain"/>
    <property type="match status" value="1"/>
</dbReference>
<name>A0A6J2WG83_CHACN</name>
<evidence type="ECO:0000256" key="3">
    <source>
        <dbReference type="ARBA" id="ARBA00015761"/>
    </source>
</evidence>
<keyword evidence="22" id="KW-0675">Receptor</keyword>
<evidence type="ECO:0000256" key="7">
    <source>
        <dbReference type="ARBA" id="ARBA00022737"/>
    </source>
</evidence>
<keyword evidence="12" id="KW-0449">Lipoprotein</keyword>
<evidence type="ECO:0000256" key="9">
    <source>
        <dbReference type="ARBA" id="ARBA00023139"/>
    </source>
</evidence>
<dbReference type="InParanoid" id="A0A6J2WG83"/>
<feature type="chain" id="PRO_5027089224" description="Tumor necrosis factor receptor superfamily member 6" evidence="18">
    <location>
        <begin position="23"/>
        <end position="307"/>
    </location>
</feature>
<keyword evidence="7" id="KW-0677">Repeat</keyword>
<dbReference type="SMART" id="SM00208">
    <property type="entry name" value="TNFR"/>
    <property type="match status" value="2"/>
</dbReference>
<dbReference type="GO" id="GO:0097527">
    <property type="term" value="P:necroptotic signaling pathway"/>
    <property type="evidence" value="ECO:0007669"/>
    <property type="project" value="TreeGrafter"/>
</dbReference>
<evidence type="ECO:0000256" key="15">
    <source>
        <dbReference type="ARBA" id="ARBA00032502"/>
    </source>
</evidence>
<dbReference type="Gene3D" id="2.10.50.10">
    <property type="entry name" value="Tumor Necrosis Factor Receptor, subunit A, domain 2"/>
    <property type="match status" value="3"/>
</dbReference>
<keyword evidence="9" id="KW-0564">Palmitate</keyword>
<accession>A0A6J2WG83</accession>
<comment type="caution">
    <text evidence="16">Lacks conserved residue(s) required for the propagation of feature annotation.</text>
</comment>
<evidence type="ECO:0000313" key="21">
    <source>
        <dbReference type="Proteomes" id="UP000504632"/>
    </source>
</evidence>
<evidence type="ECO:0000256" key="18">
    <source>
        <dbReference type="SAM" id="SignalP"/>
    </source>
</evidence>
<dbReference type="InterPro" id="IPR000488">
    <property type="entry name" value="Death_dom"/>
</dbReference>
<dbReference type="InterPro" id="IPR008063">
    <property type="entry name" value="Fas_rcpt"/>
</dbReference>
<dbReference type="GO" id="GO:0031265">
    <property type="term" value="C:CD95 death-inducing signaling complex"/>
    <property type="evidence" value="ECO:0007669"/>
    <property type="project" value="TreeGrafter"/>
</dbReference>
<dbReference type="GO" id="GO:0005516">
    <property type="term" value="F:calmodulin binding"/>
    <property type="evidence" value="ECO:0007669"/>
    <property type="project" value="UniProtKB-KW"/>
</dbReference>
<dbReference type="PRINTS" id="PR01680">
    <property type="entry name" value="TNFACTORR6"/>
</dbReference>
<keyword evidence="6 18" id="KW-0732">Signal</keyword>
<dbReference type="GO" id="GO:0009897">
    <property type="term" value="C:external side of plasma membrane"/>
    <property type="evidence" value="ECO:0007669"/>
    <property type="project" value="TreeGrafter"/>
</dbReference>
<dbReference type="Pfam" id="PF00531">
    <property type="entry name" value="Death"/>
    <property type="match status" value="1"/>
</dbReference>
<feature type="signal peptide" evidence="18">
    <location>
        <begin position="1"/>
        <end position="22"/>
    </location>
</feature>
<evidence type="ECO:0000256" key="12">
    <source>
        <dbReference type="ARBA" id="ARBA00023288"/>
    </source>
</evidence>
<evidence type="ECO:0000256" key="1">
    <source>
        <dbReference type="ARBA" id="ARBA00004251"/>
    </source>
</evidence>
<sequence>MRGYCLMVPLFLTLVVVCPAVGKSRVTRNEKCTDGTYEEEGKTCCLCSSGEYLDGGCSSTKENCRPCSEGNTYQSVANKEPNCEPCTICNYKANLETEKNCTVNEDTVCKCRKGYYCNPERRPCKVCHPCSICEGQWEEVESCTATSDTVCKEEAAAPAVIAIPCVGAALIFAFLGYKFGKKSRCCSRTDAESVGVQEMEHLQGVDLEPHLQAIADALGWKVVRHLARLDNMSQEVENVQISYPTDSAEWSYRVLKAWTQKQGLERGYSKLITTLRREHYSSLADKVAEIVKSGQEQSGSNGKEVNA</sequence>
<dbReference type="OrthoDB" id="9949242at2759"/>
<feature type="domain" description="TNFR-Cys" evidence="20">
    <location>
        <begin position="66"/>
        <end position="109"/>
    </location>
</feature>
<keyword evidence="17" id="KW-0812">Transmembrane</keyword>
<dbReference type="Proteomes" id="UP000504632">
    <property type="component" value="Chromosome 10"/>
</dbReference>
<dbReference type="PROSITE" id="PS50017">
    <property type="entry name" value="DEATH_DOMAIN"/>
    <property type="match status" value="1"/>
</dbReference>
<evidence type="ECO:0000256" key="4">
    <source>
        <dbReference type="ARBA" id="ARBA00022475"/>
    </source>
</evidence>
<protein>
    <recommendedName>
        <fullName evidence="3">Tumor necrosis factor receptor superfamily member 6</fullName>
    </recommendedName>
    <alternativeName>
        <fullName evidence="14">Apo-1 antigen</fullName>
    </alternativeName>
    <alternativeName>
        <fullName evidence="15">Apoptosis-mediating surface antigen FAS</fullName>
    </alternativeName>
    <alternativeName>
        <fullName evidence="13">FASLG receptor</fullName>
    </alternativeName>
</protein>
<evidence type="ECO:0000256" key="13">
    <source>
        <dbReference type="ARBA" id="ARBA00030181"/>
    </source>
</evidence>
<evidence type="ECO:0000256" key="5">
    <source>
        <dbReference type="ARBA" id="ARBA00022703"/>
    </source>
</evidence>
<dbReference type="Pfam" id="PF00020">
    <property type="entry name" value="TNFR_c6"/>
    <property type="match status" value="2"/>
</dbReference>
<dbReference type="PANTHER" id="PTHR46874">
    <property type="entry name" value="TUMOR NECROSIS FACTOR RECEPTOR SUPERFAMILY MEMBER 6"/>
    <property type="match status" value="1"/>
</dbReference>
<dbReference type="InterPro" id="IPR011029">
    <property type="entry name" value="DEATH-like_dom_sf"/>
</dbReference>
<feature type="domain" description="Death" evidence="19">
    <location>
        <begin position="235"/>
        <end position="291"/>
    </location>
</feature>
<dbReference type="CTD" id="355"/>
<dbReference type="GO" id="GO:0006955">
    <property type="term" value="P:immune response"/>
    <property type="evidence" value="ECO:0007669"/>
    <property type="project" value="InterPro"/>
</dbReference>
<dbReference type="PANTHER" id="PTHR46874:SF1">
    <property type="entry name" value="TUMOR NECROSIS FACTOR RECEPTOR SUPERFAMILY MEMBER 6"/>
    <property type="match status" value="1"/>
</dbReference>
<dbReference type="Gene3D" id="1.10.533.10">
    <property type="entry name" value="Death Domain, Fas"/>
    <property type="match status" value="1"/>
</dbReference>
<keyword evidence="21" id="KW-1185">Reference proteome</keyword>
<evidence type="ECO:0000256" key="11">
    <source>
        <dbReference type="ARBA" id="ARBA00023180"/>
    </source>
</evidence>
<evidence type="ECO:0000313" key="22">
    <source>
        <dbReference type="RefSeq" id="XP_030643348.1"/>
    </source>
</evidence>
<feature type="repeat" description="TNFR-Cys" evidence="16">
    <location>
        <begin position="66"/>
        <end position="109"/>
    </location>
</feature>
<evidence type="ECO:0000259" key="20">
    <source>
        <dbReference type="PROSITE" id="PS50050"/>
    </source>
</evidence>
<dbReference type="RefSeq" id="XP_030643348.1">
    <property type="nucleotide sequence ID" value="XM_030787488.1"/>
</dbReference>
<organism evidence="21 22">
    <name type="scientific">Chanos chanos</name>
    <name type="common">Milkfish</name>
    <name type="synonym">Mugil chanos</name>
    <dbReference type="NCBI Taxonomy" id="29144"/>
    <lineage>
        <taxon>Eukaryota</taxon>
        <taxon>Metazoa</taxon>
        <taxon>Chordata</taxon>
        <taxon>Craniata</taxon>
        <taxon>Vertebrata</taxon>
        <taxon>Euteleostomi</taxon>
        <taxon>Actinopterygii</taxon>
        <taxon>Neopterygii</taxon>
        <taxon>Teleostei</taxon>
        <taxon>Ostariophysi</taxon>
        <taxon>Gonorynchiformes</taxon>
        <taxon>Chanidae</taxon>
        <taxon>Chanos</taxon>
    </lineage>
</organism>
<feature type="domain" description="TNFR-Cys" evidence="20">
    <location>
        <begin position="110"/>
        <end position="151"/>
    </location>
</feature>
<keyword evidence="4" id="KW-1003">Cell membrane</keyword>
<dbReference type="GO" id="GO:0032872">
    <property type="term" value="P:regulation of stress-activated MAPK cascade"/>
    <property type="evidence" value="ECO:0007669"/>
    <property type="project" value="TreeGrafter"/>
</dbReference>
<keyword evidence="17" id="KW-1133">Transmembrane helix</keyword>
<reference evidence="22" key="1">
    <citation type="submission" date="2025-08" db="UniProtKB">
        <authorList>
            <consortium name="RefSeq"/>
        </authorList>
    </citation>
    <scope>IDENTIFICATION</scope>
</reference>
<dbReference type="GO" id="GO:0006924">
    <property type="term" value="P:activation-induced cell death of T cells"/>
    <property type="evidence" value="ECO:0007669"/>
    <property type="project" value="TreeGrafter"/>
</dbReference>
<dbReference type="PROSITE" id="PS50050">
    <property type="entry name" value="TNFR_NGFR_2"/>
    <property type="match status" value="2"/>
</dbReference>
<dbReference type="GO" id="GO:0005031">
    <property type="term" value="F:tumor necrosis factor receptor activity"/>
    <property type="evidence" value="ECO:0007669"/>
    <property type="project" value="TreeGrafter"/>
</dbReference>
<gene>
    <name evidence="22" type="primary">fas</name>
</gene>